<dbReference type="AlphaFoldDB" id="A0A0R3TQX3"/>
<feature type="compositionally biased region" description="Polar residues" evidence="2">
    <location>
        <begin position="84"/>
        <end position="102"/>
    </location>
</feature>
<dbReference type="InterPro" id="IPR005026">
    <property type="entry name" value="SAPAP"/>
</dbReference>
<comment type="similarity">
    <text evidence="1">Belongs to the SAPAP family.</text>
</comment>
<reference evidence="5" key="1">
    <citation type="submission" date="2017-02" db="UniProtKB">
        <authorList>
            <consortium name="WormBaseParasite"/>
        </authorList>
    </citation>
    <scope>IDENTIFICATION</scope>
</reference>
<dbReference type="EMBL" id="UZAE01012816">
    <property type="protein sequence ID" value="VDO06815.1"/>
    <property type="molecule type" value="Genomic_DNA"/>
</dbReference>
<evidence type="ECO:0000313" key="3">
    <source>
        <dbReference type="EMBL" id="VDO06815.1"/>
    </source>
</evidence>
<dbReference type="Proteomes" id="UP000278807">
    <property type="component" value="Unassembled WGS sequence"/>
</dbReference>
<accession>A0A0R3TQX3</accession>
<dbReference type="Pfam" id="PF03359">
    <property type="entry name" value="GKAP"/>
    <property type="match status" value="1"/>
</dbReference>
<feature type="compositionally biased region" description="Polar residues" evidence="2">
    <location>
        <begin position="112"/>
        <end position="122"/>
    </location>
</feature>
<evidence type="ECO:0000313" key="4">
    <source>
        <dbReference type="Proteomes" id="UP000278807"/>
    </source>
</evidence>
<dbReference type="PANTHER" id="PTHR12353:SF31">
    <property type="entry name" value="LD44824P"/>
    <property type="match status" value="1"/>
</dbReference>
<dbReference type="GO" id="GO:0023052">
    <property type="term" value="P:signaling"/>
    <property type="evidence" value="ECO:0007669"/>
    <property type="project" value="InterPro"/>
</dbReference>
<feature type="region of interest" description="Disordered" evidence="2">
    <location>
        <begin position="431"/>
        <end position="456"/>
    </location>
</feature>
<sequence length="456" mass="48797">ASSTPRVSGPASPISQNGDNKTCISNNNSGSGVTIRNVSNGDSQTVGGVEGADQTQSDFNRSNHSHHEHWNRSSLIMLAVAQASPRTHNTPSASNGTATTPSQPHPVANGGSRFSFNESTGNAAVPSSPKAFPGRRLTSNDEGATSMESQLPKVDEIPLVNSDTSHEEENGDKAAAHAVATNGGLEEITNSLHDSAISTTNGHAGEDIQALSNASAATAAAAAEVVAQKAVTDEVEVIRDGHFFRRLTDKIEQELRLRVEEIEKDLNENELSDEGELLIRCFIYPVSGHLRTTVGKVNLLLSQKFVQFRGLCADCIAASEKTASGEEVEFVTLPSDLEGFWAMVMLQVDDLQSMIASCNRLRQNGWKLDYDAATNGNGINHSTPVSAKRRHPKPVNSTPSKEDKAAALARIEARERIRAVRLQYMRARKEELAANGSKGSNGRTGESGDDSSFMIL</sequence>
<dbReference type="GO" id="GO:0060090">
    <property type="term" value="F:molecular adaptor activity"/>
    <property type="evidence" value="ECO:0007669"/>
    <property type="project" value="TreeGrafter"/>
</dbReference>
<dbReference type="WBParaSite" id="HNAJ_0000995701-mRNA-1">
    <property type="protein sequence ID" value="HNAJ_0000995701-mRNA-1"/>
    <property type="gene ID" value="HNAJ_0000995701"/>
</dbReference>
<dbReference type="OrthoDB" id="10023951at2759"/>
<feature type="compositionally biased region" description="Polar residues" evidence="2">
    <location>
        <begin position="140"/>
        <end position="149"/>
    </location>
</feature>
<organism evidence="5">
    <name type="scientific">Rodentolepis nana</name>
    <name type="common">Dwarf tapeworm</name>
    <name type="synonym">Hymenolepis nana</name>
    <dbReference type="NCBI Taxonomy" id="102285"/>
    <lineage>
        <taxon>Eukaryota</taxon>
        <taxon>Metazoa</taxon>
        <taxon>Spiralia</taxon>
        <taxon>Lophotrochozoa</taxon>
        <taxon>Platyhelminthes</taxon>
        <taxon>Cestoda</taxon>
        <taxon>Eucestoda</taxon>
        <taxon>Cyclophyllidea</taxon>
        <taxon>Hymenolepididae</taxon>
        <taxon>Rodentolepis</taxon>
    </lineage>
</organism>
<reference evidence="3 4" key="2">
    <citation type="submission" date="2018-11" db="EMBL/GenBank/DDBJ databases">
        <authorList>
            <consortium name="Pathogen Informatics"/>
        </authorList>
    </citation>
    <scope>NUCLEOTIDE SEQUENCE [LARGE SCALE GENOMIC DNA]</scope>
</reference>
<gene>
    <name evidence="3" type="ORF">HNAJ_LOCUS9952</name>
</gene>
<feature type="region of interest" description="Disordered" evidence="2">
    <location>
        <begin position="1"/>
        <end position="69"/>
    </location>
</feature>
<proteinExistence type="inferred from homology"/>
<protein>
    <submittedName>
        <fullName evidence="5">HTH La-type RNA-binding domain-containing protein</fullName>
    </submittedName>
</protein>
<dbReference type="STRING" id="102285.A0A0R3TQX3"/>
<keyword evidence="4" id="KW-1185">Reference proteome</keyword>
<feature type="region of interest" description="Disordered" evidence="2">
    <location>
        <begin position="83"/>
        <end position="157"/>
    </location>
</feature>
<feature type="region of interest" description="Disordered" evidence="2">
    <location>
        <begin position="377"/>
        <end position="403"/>
    </location>
</feature>
<feature type="compositionally biased region" description="Polar residues" evidence="2">
    <location>
        <begin position="13"/>
        <end position="46"/>
    </location>
</feature>
<evidence type="ECO:0000313" key="5">
    <source>
        <dbReference type="WBParaSite" id="HNAJ_0000995701-mRNA-1"/>
    </source>
</evidence>
<evidence type="ECO:0000256" key="1">
    <source>
        <dbReference type="ARBA" id="ARBA00008839"/>
    </source>
</evidence>
<evidence type="ECO:0000256" key="2">
    <source>
        <dbReference type="SAM" id="MobiDB-lite"/>
    </source>
</evidence>
<feature type="compositionally biased region" description="Polar residues" evidence="2">
    <location>
        <begin position="53"/>
        <end position="62"/>
    </location>
</feature>
<dbReference type="PANTHER" id="PTHR12353">
    <property type="entry name" value="DISKS LARGE-ASSOCIATED PROTEIN DAP SAP90/PSD-95-ASSOCIATED PROTEIN"/>
    <property type="match status" value="1"/>
</dbReference>
<name>A0A0R3TQX3_RODNA</name>
<dbReference type="GO" id="GO:0098978">
    <property type="term" value="C:glutamatergic synapse"/>
    <property type="evidence" value="ECO:0007669"/>
    <property type="project" value="TreeGrafter"/>
</dbReference>
<dbReference type="GO" id="GO:0099572">
    <property type="term" value="C:postsynaptic specialization"/>
    <property type="evidence" value="ECO:0007669"/>
    <property type="project" value="TreeGrafter"/>
</dbReference>